<reference evidence="3 4" key="1">
    <citation type="submission" date="2019-04" db="EMBL/GenBank/DDBJ databases">
        <title>Cohnella sp. nov., isolated from soil.</title>
        <authorList>
            <person name="Kim W."/>
        </authorList>
    </citation>
    <scope>NUCLEOTIDE SEQUENCE [LARGE SCALE GENOMIC DNA]</scope>
    <source>
        <strain evidence="3 4">CAU 1483</strain>
    </source>
</reference>
<dbReference type="Gene3D" id="1.10.150.650">
    <property type="match status" value="1"/>
</dbReference>
<dbReference type="AlphaFoldDB" id="A0A4U0FE98"/>
<dbReference type="EMBL" id="SUPK01000002">
    <property type="protein sequence ID" value="TJY43266.1"/>
    <property type="molecule type" value="Genomic_DNA"/>
</dbReference>
<sequence>MSRADLHTHTTASDGRHRPEEVVHMASEAGLAAVAVTDHDTTAGTAEALEAGKRYGIRVLPGVEISTSAESRDIHILGYGFSLEDPVFLQRLADLRQVRNRRNAEMIAKLNELGMAVTREEVERESSSSRRGDGSVGRPHMAEVLVRKGYVRDLREAFDRFLGETGAAYVNPERIRPEEAVRWIHEAGGAAVVAHPGLYRNDPLVLALLDSGADGLEAFHSDHDEEAQRHYERLARSRGKLATGGSDFHGTLGGVTFHGAVGHRTVDASVVDELLALAARRSD</sequence>
<comment type="caution">
    <text evidence="3">The sequence shown here is derived from an EMBL/GenBank/DDBJ whole genome shotgun (WGS) entry which is preliminary data.</text>
</comment>
<dbReference type="PANTHER" id="PTHR42924">
    <property type="entry name" value="EXONUCLEASE"/>
    <property type="match status" value="1"/>
</dbReference>
<evidence type="ECO:0000256" key="1">
    <source>
        <dbReference type="SAM" id="MobiDB-lite"/>
    </source>
</evidence>
<dbReference type="Gene3D" id="3.20.20.140">
    <property type="entry name" value="Metal-dependent hydrolases"/>
    <property type="match status" value="1"/>
</dbReference>
<dbReference type="InterPro" id="IPR003141">
    <property type="entry name" value="Pol/His_phosphatase_N"/>
</dbReference>
<feature type="domain" description="Polymerase/histidinol phosphatase N-terminal" evidence="2">
    <location>
        <begin position="4"/>
        <end position="69"/>
    </location>
</feature>
<proteinExistence type="predicted"/>
<dbReference type="SUPFAM" id="SSF89550">
    <property type="entry name" value="PHP domain-like"/>
    <property type="match status" value="1"/>
</dbReference>
<dbReference type="SMART" id="SM00481">
    <property type="entry name" value="POLIIIAc"/>
    <property type="match status" value="1"/>
</dbReference>
<name>A0A4U0FE98_9BACL</name>
<accession>A0A4U0FE98</accession>
<dbReference type="CDD" id="cd07438">
    <property type="entry name" value="PHP_HisPPase_AMP"/>
    <property type="match status" value="1"/>
</dbReference>
<dbReference type="GO" id="GO:0004534">
    <property type="term" value="F:5'-3' RNA exonuclease activity"/>
    <property type="evidence" value="ECO:0007669"/>
    <property type="project" value="TreeGrafter"/>
</dbReference>
<dbReference type="InterPro" id="IPR052018">
    <property type="entry name" value="PHP_domain"/>
</dbReference>
<dbReference type="InterPro" id="IPR004013">
    <property type="entry name" value="PHP_dom"/>
</dbReference>
<dbReference type="GO" id="GO:0035312">
    <property type="term" value="F:5'-3' DNA exonuclease activity"/>
    <property type="evidence" value="ECO:0007669"/>
    <property type="project" value="TreeGrafter"/>
</dbReference>
<evidence type="ECO:0000313" key="4">
    <source>
        <dbReference type="Proteomes" id="UP000309673"/>
    </source>
</evidence>
<protein>
    <submittedName>
        <fullName evidence="3">PHP domain-containing protein</fullName>
    </submittedName>
</protein>
<dbReference type="RefSeq" id="WP_136776630.1">
    <property type="nucleotide sequence ID" value="NZ_SUPK01000002.1"/>
</dbReference>
<organism evidence="3 4">
    <name type="scientific">Cohnella pontilimi</name>
    <dbReference type="NCBI Taxonomy" id="2564100"/>
    <lineage>
        <taxon>Bacteria</taxon>
        <taxon>Bacillati</taxon>
        <taxon>Bacillota</taxon>
        <taxon>Bacilli</taxon>
        <taxon>Bacillales</taxon>
        <taxon>Paenibacillaceae</taxon>
        <taxon>Cohnella</taxon>
    </lineage>
</organism>
<dbReference type="Proteomes" id="UP000309673">
    <property type="component" value="Unassembled WGS sequence"/>
</dbReference>
<keyword evidence="4" id="KW-1185">Reference proteome</keyword>
<feature type="region of interest" description="Disordered" evidence="1">
    <location>
        <begin position="119"/>
        <end position="138"/>
    </location>
</feature>
<evidence type="ECO:0000313" key="3">
    <source>
        <dbReference type="EMBL" id="TJY43266.1"/>
    </source>
</evidence>
<evidence type="ECO:0000259" key="2">
    <source>
        <dbReference type="SMART" id="SM00481"/>
    </source>
</evidence>
<dbReference type="InterPro" id="IPR016195">
    <property type="entry name" value="Pol/histidinol_Pase-like"/>
</dbReference>
<gene>
    <name evidence="3" type="ORF">E5161_05050</name>
</gene>
<dbReference type="OrthoDB" id="9804333at2"/>
<dbReference type="PANTHER" id="PTHR42924:SF3">
    <property type="entry name" value="POLYMERASE_HISTIDINOL PHOSPHATASE N-TERMINAL DOMAIN-CONTAINING PROTEIN"/>
    <property type="match status" value="1"/>
</dbReference>
<feature type="compositionally biased region" description="Basic and acidic residues" evidence="1">
    <location>
        <begin position="119"/>
        <end position="133"/>
    </location>
</feature>
<dbReference type="Pfam" id="PF02811">
    <property type="entry name" value="PHP"/>
    <property type="match status" value="1"/>
</dbReference>